<dbReference type="SMART" id="SM00380">
    <property type="entry name" value="AP2"/>
    <property type="match status" value="1"/>
</dbReference>
<keyword evidence="2" id="KW-0805">Transcription regulation</keyword>
<dbReference type="EMBL" id="JASCZI010241657">
    <property type="protein sequence ID" value="MED6203551.1"/>
    <property type="molecule type" value="Genomic_DNA"/>
</dbReference>
<dbReference type="InterPro" id="IPR050913">
    <property type="entry name" value="AP2/ERF_ERF"/>
</dbReference>
<evidence type="ECO:0000313" key="9">
    <source>
        <dbReference type="Proteomes" id="UP001341840"/>
    </source>
</evidence>
<dbReference type="SUPFAM" id="SSF54171">
    <property type="entry name" value="DNA-binding domain"/>
    <property type="match status" value="1"/>
</dbReference>
<dbReference type="Proteomes" id="UP001341840">
    <property type="component" value="Unassembled WGS sequence"/>
</dbReference>
<dbReference type="PANTHER" id="PTHR31194">
    <property type="entry name" value="SHN SHINE , DNA BINDING / TRANSCRIPTION FACTOR"/>
    <property type="match status" value="1"/>
</dbReference>
<organism evidence="8 9">
    <name type="scientific">Stylosanthes scabra</name>
    <dbReference type="NCBI Taxonomy" id="79078"/>
    <lineage>
        <taxon>Eukaryota</taxon>
        <taxon>Viridiplantae</taxon>
        <taxon>Streptophyta</taxon>
        <taxon>Embryophyta</taxon>
        <taxon>Tracheophyta</taxon>
        <taxon>Spermatophyta</taxon>
        <taxon>Magnoliopsida</taxon>
        <taxon>eudicotyledons</taxon>
        <taxon>Gunneridae</taxon>
        <taxon>Pentapetalae</taxon>
        <taxon>rosids</taxon>
        <taxon>fabids</taxon>
        <taxon>Fabales</taxon>
        <taxon>Fabaceae</taxon>
        <taxon>Papilionoideae</taxon>
        <taxon>50 kb inversion clade</taxon>
        <taxon>dalbergioids sensu lato</taxon>
        <taxon>Dalbergieae</taxon>
        <taxon>Pterocarpus clade</taxon>
        <taxon>Stylosanthes</taxon>
    </lineage>
</organism>
<reference evidence="8 9" key="1">
    <citation type="journal article" date="2023" name="Plants (Basel)">
        <title>Bridging the Gap: Combining Genomics and Transcriptomics Approaches to Understand Stylosanthes scabra, an Orphan Legume from the Brazilian Caatinga.</title>
        <authorList>
            <person name="Ferreira-Neto J.R.C."/>
            <person name="da Silva M.D."/>
            <person name="Binneck E."/>
            <person name="de Melo N.F."/>
            <person name="da Silva R.H."/>
            <person name="de Melo A.L.T.M."/>
            <person name="Pandolfi V."/>
            <person name="Bustamante F.O."/>
            <person name="Brasileiro-Vidal A.C."/>
            <person name="Benko-Iseppon A.M."/>
        </authorList>
    </citation>
    <scope>NUCLEOTIDE SEQUENCE [LARGE SCALE GENOMIC DNA]</scope>
    <source>
        <tissue evidence="8">Leaves</tissue>
    </source>
</reference>
<dbReference type="PRINTS" id="PR00367">
    <property type="entry name" value="ETHRSPELEMNT"/>
</dbReference>
<dbReference type="InterPro" id="IPR001471">
    <property type="entry name" value="AP2/ERF_dom"/>
</dbReference>
<feature type="region of interest" description="Disordered" evidence="6">
    <location>
        <begin position="1"/>
        <end position="51"/>
    </location>
</feature>
<evidence type="ECO:0000256" key="6">
    <source>
        <dbReference type="SAM" id="MobiDB-lite"/>
    </source>
</evidence>
<protein>
    <recommendedName>
        <fullName evidence="7">AP2/ERF domain-containing protein</fullName>
    </recommendedName>
</protein>
<keyword evidence="4" id="KW-0804">Transcription</keyword>
<proteinExistence type="predicted"/>
<evidence type="ECO:0000256" key="5">
    <source>
        <dbReference type="ARBA" id="ARBA00023242"/>
    </source>
</evidence>
<evidence type="ECO:0000256" key="2">
    <source>
        <dbReference type="ARBA" id="ARBA00023015"/>
    </source>
</evidence>
<feature type="compositionally biased region" description="Basic residues" evidence="6">
    <location>
        <begin position="10"/>
        <end position="19"/>
    </location>
</feature>
<name>A0ABU6Y0W4_9FABA</name>
<keyword evidence="3" id="KW-0238">DNA-binding</keyword>
<evidence type="ECO:0000313" key="8">
    <source>
        <dbReference type="EMBL" id="MED6203551.1"/>
    </source>
</evidence>
<dbReference type="CDD" id="cd00018">
    <property type="entry name" value="AP2"/>
    <property type="match status" value="1"/>
</dbReference>
<feature type="domain" description="AP2/ERF" evidence="7">
    <location>
        <begin position="90"/>
        <end position="147"/>
    </location>
</feature>
<feature type="compositionally biased region" description="Polar residues" evidence="6">
    <location>
        <begin position="182"/>
        <end position="192"/>
    </location>
</feature>
<gene>
    <name evidence="8" type="ORF">PIB30_000638</name>
</gene>
<keyword evidence="9" id="KW-1185">Reference proteome</keyword>
<evidence type="ECO:0000256" key="4">
    <source>
        <dbReference type="ARBA" id="ARBA00023163"/>
    </source>
</evidence>
<dbReference type="Pfam" id="PF00847">
    <property type="entry name" value="AP2"/>
    <property type="match status" value="1"/>
</dbReference>
<dbReference type="InterPro" id="IPR016177">
    <property type="entry name" value="DNA-bd_dom_sf"/>
</dbReference>
<dbReference type="Gene3D" id="3.30.730.10">
    <property type="entry name" value="AP2/ERF domain"/>
    <property type="match status" value="1"/>
</dbReference>
<accession>A0ABU6Y0W4</accession>
<dbReference type="PROSITE" id="PS51032">
    <property type="entry name" value="AP2_ERF"/>
    <property type="match status" value="1"/>
</dbReference>
<evidence type="ECO:0000259" key="7">
    <source>
        <dbReference type="PROSITE" id="PS51032"/>
    </source>
</evidence>
<comment type="caution">
    <text evidence="8">The sequence shown here is derived from an EMBL/GenBank/DDBJ whole genome shotgun (WGS) entry which is preliminary data.</text>
</comment>
<sequence>MPAPPPNNTHRTKLTHPRLVRITVTDADATDSSSDEAESSTPHHHRPRKLVNEILIEPCAVLPRKRTKKSSTPASKPSAPAIRRQLSGRKFRGVRQRPWGKWAAEIRDPSRRVRLWLGTYDTAEEAAMVYDNAAIKLRGPDALTNFITPPPTTTVDNNNNINININNKNKTEPPTVVVNGYSSGEESQSTKNNHSHSHRSNLFSPTSVLHHHHNHCCYSLSEEGTESVTGKEDEYSSVSENVKVKSEEDDSSFLHIASDVLFDFEACSSSLVVPDVFDENNLFADDYCSLLTSCEDFDFGFKSWHREDDFFQDITDLFPSDPLLAL</sequence>
<dbReference type="PANTHER" id="PTHR31194:SF140">
    <property type="entry name" value="ETHYLENE-RESPONSIVE TRANSCRIPTION FACTOR CRF2"/>
    <property type="match status" value="1"/>
</dbReference>
<feature type="region of interest" description="Disordered" evidence="6">
    <location>
        <begin position="182"/>
        <end position="201"/>
    </location>
</feature>
<dbReference type="InterPro" id="IPR036955">
    <property type="entry name" value="AP2/ERF_dom_sf"/>
</dbReference>
<comment type="subcellular location">
    <subcellularLocation>
        <location evidence="1">Nucleus</location>
    </subcellularLocation>
</comment>
<keyword evidence="5" id="KW-0539">Nucleus</keyword>
<evidence type="ECO:0000256" key="1">
    <source>
        <dbReference type="ARBA" id="ARBA00004123"/>
    </source>
</evidence>
<evidence type="ECO:0000256" key="3">
    <source>
        <dbReference type="ARBA" id="ARBA00023125"/>
    </source>
</evidence>